<dbReference type="AlphaFoldDB" id="A0AAE1AEF2"/>
<proteinExistence type="predicted"/>
<evidence type="ECO:0000313" key="2">
    <source>
        <dbReference type="Proteomes" id="UP001283361"/>
    </source>
</evidence>
<dbReference type="EMBL" id="JAWDGP010001973">
    <property type="protein sequence ID" value="KAK3786338.1"/>
    <property type="molecule type" value="Genomic_DNA"/>
</dbReference>
<evidence type="ECO:0000313" key="1">
    <source>
        <dbReference type="EMBL" id="KAK3786338.1"/>
    </source>
</evidence>
<sequence>MSRGEFLGSVKPMFTPVLCQVSSTVERHRDVNITPHPIRDTKGNCRTIGDGHLSCRPILTSGLQT</sequence>
<keyword evidence="2" id="KW-1185">Reference proteome</keyword>
<reference evidence="1" key="1">
    <citation type="journal article" date="2023" name="G3 (Bethesda)">
        <title>A reference genome for the long-term kleptoplast-retaining sea slug Elysia crispata morphotype clarki.</title>
        <authorList>
            <person name="Eastman K.E."/>
            <person name="Pendleton A.L."/>
            <person name="Shaikh M.A."/>
            <person name="Suttiyut T."/>
            <person name="Ogas R."/>
            <person name="Tomko P."/>
            <person name="Gavelis G."/>
            <person name="Widhalm J.R."/>
            <person name="Wisecaver J.H."/>
        </authorList>
    </citation>
    <scope>NUCLEOTIDE SEQUENCE</scope>
    <source>
        <strain evidence="1">ECLA1</strain>
    </source>
</reference>
<gene>
    <name evidence="1" type="ORF">RRG08_022961</name>
</gene>
<dbReference type="Proteomes" id="UP001283361">
    <property type="component" value="Unassembled WGS sequence"/>
</dbReference>
<protein>
    <submittedName>
        <fullName evidence="1">Uncharacterized protein</fullName>
    </submittedName>
</protein>
<name>A0AAE1AEF2_9GAST</name>
<organism evidence="1 2">
    <name type="scientific">Elysia crispata</name>
    <name type="common">lettuce slug</name>
    <dbReference type="NCBI Taxonomy" id="231223"/>
    <lineage>
        <taxon>Eukaryota</taxon>
        <taxon>Metazoa</taxon>
        <taxon>Spiralia</taxon>
        <taxon>Lophotrochozoa</taxon>
        <taxon>Mollusca</taxon>
        <taxon>Gastropoda</taxon>
        <taxon>Heterobranchia</taxon>
        <taxon>Euthyneura</taxon>
        <taxon>Panpulmonata</taxon>
        <taxon>Sacoglossa</taxon>
        <taxon>Placobranchoidea</taxon>
        <taxon>Plakobranchidae</taxon>
        <taxon>Elysia</taxon>
    </lineage>
</organism>
<comment type="caution">
    <text evidence="1">The sequence shown here is derived from an EMBL/GenBank/DDBJ whole genome shotgun (WGS) entry which is preliminary data.</text>
</comment>
<accession>A0AAE1AEF2</accession>